<proteinExistence type="predicted"/>
<evidence type="ECO:0000259" key="6">
    <source>
        <dbReference type="PROSITE" id="PS50966"/>
    </source>
</evidence>
<dbReference type="InterPro" id="IPR007527">
    <property type="entry name" value="Znf_SWIM"/>
</dbReference>
<dbReference type="Proteomes" id="UP001152523">
    <property type="component" value="Unassembled WGS sequence"/>
</dbReference>
<dbReference type="Pfam" id="PF03101">
    <property type="entry name" value="FAR1"/>
    <property type="match status" value="1"/>
</dbReference>
<protein>
    <recommendedName>
        <fullName evidence="6">SWIM-type domain-containing protein</fullName>
    </recommendedName>
</protein>
<evidence type="ECO:0000256" key="1">
    <source>
        <dbReference type="ARBA" id="ARBA00022723"/>
    </source>
</evidence>
<dbReference type="InterPro" id="IPR006564">
    <property type="entry name" value="Znf_PMZ"/>
</dbReference>
<comment type="caution">
    <text evidence="7">The sequence shown here is derived from an EMBL/GenBank/DDBJ whole genome shotgun (WGS) entry which is preliminary data.</text>
</comment>
<dbReference type="Pfam" id="PF04434">
    <property type="entry name" value="SWIM"/>
    <property type="match status" value="1"/>
</dbReference>
<evidence type="ECO:0000313" key="7">
    <source>
        <dbReference type="EMBL" id="CAH9077782.1"/>
    </source>
</evidence>
<dbReference type="SMART" id="SM00575">
    <property type="entry name" value="ZnF_PMZ"/>
    <property type="match status" value="1"/>
</dbReference>
<organism evidence="7 8">
    <name type="scientific">Cuscuta epithymum</name>
    <dbReference type="NCBI Taxonomy" id="186058"/>
    <lineage>
        <taxon>Eukaryota</taxon>
        <taxon>Viridiplantae</taxon>
        <taxon>Streptophyta</taxon>
        <taxon>Embryophyta</taxon>
        <taxon>Tracheophyta</taxon>
        <taxon>Spermatophyta</taxon>
        <taxon>Magnoliopsida</taxon>
        <taxon>eudicotyledons</taxon>
        <taxon>Gunneridae</taxon>
        <taxon>Pentapetalae</taxon>
        <taxon>asterids</taxon>
        <taxon>lamiids</taxon>
        <taxon>Solanales</taxon>
        <taxon>Convolvulaceae</taxon>
        <taxon>Cuscuteae</taxon>
        <taxon>Cuscuta</taxon>
        <taxon>Cuscuta subgen. Cuscuta</taxon>
    </lineage>
</organism>
<name>A0AAV0CLB4_9ASTE</name>
<feature type="domain" description="SWIM-type" evidence="6">
    <location>
        <begin position="582"/>
        <end position="620"/>
    </location>
</feature>
<accession>A0AAV0CLB4</accession>
<gene>
    <name evidence="7" type="ORF">CEPIT_LOCUS6314</name>
</gene>
<feature type="compositionally biased region" description="Basic and acidic residues" evidence="5">
    <location>
        <begin position="745"/>
        <end position="760"/>
    </location>
</feature>
<evidence type="ECO:0000256" key="4">
    <source>
        <dbReference type="PROSITE-ProRule" id="PRU00325"/>
    </source>
</evidence>
<dbReference type="PANTHER" id="PTHR47718">
    <property type="entry name" value="OS01G0519700 PROTEIN"/>
    <property type="match status" value="1"/>
</dbReference>
<feature type="region of interest" description="Disordered" evidence="5">
    <location>
        <begin position="716"/>
        <end position="774"/>
    </location>
</feature>
<dbReference type="GO" id="GO:0008270">
    <property type="term" value="F:zinc ion binding"/>
    <property type="evidence" value="ECO:0007669"/>
    <property type="project" value="UniProtKB-KW"/>
</dbReference>
<feature type="compositionally biased region" description="Basic residues" evidence="5">
    <location>
        <begin position="732"/>
        <end position="743"/>
    </location>
</feature>
<keyword evidence="1" id="KW-0479">Metal-binding</keyword>
<keyword evidence="2 4" id="KW-0863">Zinc-finger</keyword>
<dbReference type="InterPro" id="IPR018289">
    <property type="entry name" value="MULE_transposase_dom"/>
</dbReference>
<sequence length="802" mass="92303">MDIMGTEVHLDELSGEEGQLNGLTWGDDVGDAVGDGGNLPSPVGVELNATSREEVEEGVEVEALDCLEKDKVEEEICNKVPFVGMEFPSKDAVHDFYKEYGRRVGFPVRIRNSRKDADGSKIAIALQCGHAGNRQSRAQNVFKPQPSMQFGCLAKIRARINYEGAWVISTCCLDHNHPMSPTKARLFRCYRRLTPKAMKQIAINDVAGIRLNKSFHSQVVEAGGYDQLPFIEKDCRNYIDKVRQLRLGVGDAVALQDFFLKMQAQCSGFFFMLDLDEESRLRNVFWADNRCRYAYKDFGDVITFDTTYLTNRYDMPFAPFVGVNHHGQSILLGCGLISSEDTQTFVWLFRAWLECMDGIAPHGIITDQDRAMQNAIQLVFPNTRHRWCLWHIMKKLPEKLGGFTHKDEIMAGIHDAVYDSQFPVDFEVGWNSHLERYSLQDDEWLKVMFEERQRWVPCYLKTSFWAGMSTTQRSESINAFFDLFVHSKTSLKQFVEQYGCALKFKAEKEFQADAESFSKLVPCVSKFPMEKQMQGIYTMAKFKEFRDEVVGKLYCDIIQWDGGKIYHVKEEVKITEDFYKTVYFIVEYDSGLCECKCSCHLFEFRGIVCRHMFMVLQRNDVKILPEVYIMRRWRQDVKRPYTRVKINYDGWITTVQQQRYDKLCKTFEDLANAIADDEEKYKSVMQWMQDQLHKCAGSTTTYSVCGVMTQLPQLHTNVHGEAPGPIQDPKITKRKGAPRKNRIKGPLEKSKKNQKADPKPNKSRKNPSGMHTSDIASNQIYDFSVLTPCVNDKGLDLNLRLL</sequence>
<dbReference type="PANTHER" id="PTHR47718:SF13">
    <property type="entry name" value="OS09G0290500 PROTEIN"/>
    <property type="match status" value="1"/>
</dbReference>
<evidence type="ECO:0000313" key="8">
    <source>
        <dbReference type="Proteomes" id="UP001152523"/>
    </source>
</evidence>
<reference evidence="7" key="1">
    <citation type="submission" date="2022-07" db="EMBL/GenBank/DDBJ databases">
        <authorList>
            <person name="Macas J."/>
            <person name="Novak P."/>
            <person name="Neumann P."/>
        </authorList>
    </citation>
    <scope>NUCLEOTIDE SEQUENCE</scope>
</reference>
<evidence type="ECO:0000256" key="5">
    <source>
        <dbReference type="SAM" id="MobiDB-lite"/>
    </source>
</evidence>
<keyword evidence="3" id="KW-0862">Zinc</keyword>
<dbReference type="PROSITE" id="PS50966">
    <property type="entry name" value="ZF_SWIM"/>
    <property type="match status" value="1"/>
</dbReference>
<evidence type="ECO:0000256" key="3">
    <source>
        <dbReference type="ARBA" id="ARBA00022833"/>
    </source>
</evidence>
<dbReference type="Pfam" id="PF10551">
    <property type="entry name" value="MULE"/>
    <property type="match status" value="1"/>
</dbReference>
<dbReference type="AlphaFoldDB" id="A0AAV0CLB4"/>
<evidence type="ECO:0000256" key="2">
    <source>
        <dbReference type="ARBA" id="ARBA00022771"/>
    </source>
</evidence>
<keyword evidence="8" id="KW-1185">Reference proteome</keyword>
<dbReference type="InterPro" id="IPR004330">
    <property type="entry name" value="FAR1_DNA_bnd_dom"/>
</dbReference>
<dbReference type="EMBL" id="CAMAPF010000031">
    <property type="protein sequence ID" value="CAH9077782.1"/>
    <property type="molecule type" value="Genomic_DNA"/>
</dbReference>